<evidence type="ECO:0000313" key="4">
    <source>
        <dbReference type="Proteomes" id="UP000306196"/>
    </source>
</evidence>
<dbReference type="SUPFAM" id="SSF55961">
    <property type="entry name" value="Bet v1-like"/>
    <property type="match status" value="1"/>
</dbReference>
<reference evidence="3 4" key="1">
    <citation type="submission" date="2019-05" db="EMBL/GenBank/DDBJ databases">
        <title>Verrucobacter flavum gen. nov., sp. nov. a new member of the family Verrucomicrobiaceae.</title>
        <authorList>
            <person name="Szuroczki S."/>
            <person name="Abbaszade G."/>
            <person name="Szabo A."/>
            <person name="Felfoldi T."/>
            <person name="Schumann P."/>
            <person name="Boka K."/>
            <person name="Keki Z."/>
            <person name="Toumi M."/>
            <person name="Toth E."/>
        </authorList>
    </citation>
    <scope>NUCLEOTIDE SEQUENCE [LARGE SCALE GENOMIC DNA]</scope>
    <source>
        <strain evidence="3 4">MG-N-17</strain>
    </source>
</reference>
<evidence type="ECO:0000259" key="2">
    <source>
        <dbReference type="Pfam" id="PF08327"/>
    </source>
</evidence>
<keyword evidence="4" id="KW-1185">Reference proteome</keyword>
<evidence type="ECO:0000256" key="1">
    <source>
        <dbReference type="ARBA" id="ARBA00006817"/>
    </source>
</evidence>
<organism evidence="3 4">
    <name type="scientific">Phragmitibacter flavus</name>
    <dbReference type="NCBI Taxonomy" id="2576071"/>
    <lineage>
        <taxon>Bacteria</taxon>
        <taxon>Pseudomonadati</taxon>
        <taxon>Verrucomicrobiota</taxon>
        <taxon>Verrucomicrobiia</taxon>
        <taxon>Verrucomicrobiales</taxon>
        <taxon>Verrucomicrobiaceae</taxon>
        <taxon>Phragmitibacter</taxon>
    </lineage>
</organism>
<dbReference type="Proteomes" id="UP000306196">
    <property type="component" value="Unassembled WGS sequence"/>
</dbReference>
<sequence>MKLFALSHCGSLLLHMSTTQTNGDGDKESDFDFVQEVRLRASEEEVWDALTEVEQVKKYYLAPPLKLEMKTGGEILFGNADEVMISGEVLEVRKPDRWVHTFRFGPQLRDGAEGDPDTVVSYAIRRDGDETILKLVHSGFTEENQTRADISGGWPIIMSGLKKVVEEGR</sequence>
<dbReference type="EMBL" id="VAUV01000004">
    <property type="protein sequence ID" value="TLD71824.1"/>
    <property type="molecule type" value="Genomic_DNA"/>
</dbReference>
<dbReference type="InterPro" id="IPR023393">
    <property type="entry name" value="START-like_dom_sf"/>
</dbReference>
<feature type="domain" description="Activator of Hsp90 ATPase homologue 1/2-like C-terminal" evidence="2">
    <location>
        <begin position="41"/>
        <end position="166"/>
    </location>
</feature>
<protein>
    <recommendedName>
        <fullName evidence="2">Activator of Hsp90 ATPase homologue 1/2-like C-terminal domain-containing protein</fullName>
    </recommendedName>
</protein>
<comment type="similarity">
    <text evidence="1">Belongs to the AHA1 family.</text>
</comment>
<evidence type="ECO:0000313" key="3">
    <source>
        <dbReference type="EMBL" id="TLD71824.1"/>
    </source>
</evidence>
<dbReference type="InterPro" id="IPR013538">
    <property type="entry name" value="ASHA1/2-like_C"/>
</dbReference>
<accession>A0A5R8KHM9</accession>
<gene>
    <name evidence="3" type="ORF">FEM03_06735</name>
</gene>
<dbReference type="Pfam" id="PF08327">
    <property type="entry name" value="AHSA1"/>
    <property type="match status" value="1"/>
</dbReference>
<name>A0A5R8KHM9_9BACT</name>
<dbReference type="AlphaFoldDB" id="A0A5R8KHM9"/>
<dbReference type="OrthoDB" id="9800600at2"/>
<comment type="caution">
    <text evidence="3">The sequence shown here is derived from an EMBL/GenBank/DDBJ whole genome shotgun (WGS) entry which is preliminary data.</text>
</comment>
<proteinExistence type="inferred from homology"/>
<dbReference type="Gene3D" id="3.30.530.20">
    <property type="match status" value="1"/>
</dbReference>